<dbReference type="InterPro" id="IPR013783">
    <property type="entry name" value="Ig-like_fold"/>
</dbReference>
<feature type="domain" description="Ig-like" evidence="11">
    <location>
        <begin position="228"/>
        <end position="310"/>
    </location>
</feature>
<evidence type="ECO:0000256" key="10">
    <source>
        <dbReference type="SAM" id="Phobius"/>
    </source>
</evidence>
<accession>A0A0P7UY65</accession>
<dbReference type="GO" id="GO:0043005">
    <property type="term" value="C:neuron projection"/>
    <property type="evidence" value="ECO:0007669"/>
    <property type="project" value="TreeGrafter"/>
</dbReference>
<keyword evidence="10" id="KW-1133">Transmembrane helix</keyword>
<evidence type="ECO:0000313" key="13">
    <source>
        <dbReference type="Proteomes" id="UP000034805"/>
    </source>
</evidence>
<feature type="region of interest" description="Disordered" evidence="9">
    <location>
        <begin position="409"/>
        <end position="428"/>
    </location>
</feature>
<dbReference type="PANTHER" id="PTHR12231:SF267">
    <property type="entry name" value="BASEMENT MEMBRANE-SPECIFIC HEPARAN SULFATE PROTEOGLYCAN CORE PROTEIN"/>
    <property type="match status" value="1"/>
</dbReference>
<dbReference type="Pfam" id="PF07679">
    <property type="entry name" value="I-set"/>
    <property type="match status" value="2"/>
</dbReference>
<dbReference type="AlphaFoldDB" id="A0A0P7UY65"/>
<dbReference type="Pfam" id="PF13927">
    <property type="entry name" value="Ig_3"/>
    <property type="match status" value="2"/>
</dbReference>
<dbReference type="Gene3D" id="2.60.40.10">
    <property type="entry name" value="Immunoglobulins"/>
    <property type="match status" value="4"/>
</dbReference>
<dbReference type="InterPro" id="IPR003599">
    <property type="entry name" value="Ig_sub"/>
</dbReference>
<keyword evidence="8" id="KW-0393">Immunoglobulin domain</keyword>
<evidence type="ECO:0000256" key="5">
    <source>
        <dbReference type="ARBA" id="ARBA00023136"/>
    </source>
</evidence>
<feature type="compositionally biased region" description="Basic and acidic residues" evidence="9">
    <location>
        <begin position="410"/>
        <end position="421"/>
    </location>
</feature>
<keyword evidence="7" id="KW-0325">Glycoprotein</keyword>
<feature type="domain" description="Ig-like" evidence="11">
    <location>
        <begin position="41"/>
        <end position="127"/>
    </location>
</feature>
<reference evidence="12 13" key="1">
    <citation type="submission" date="2015-08" db="EMBL/GenBank/DDBJ databases">
        <title>The genome of the Asian arowana (Scleropages formosus).</title>
        <authorList>
            <person name="Tan M.H."/>
            <person name="Gan H.M."/>
            <person name="Croft L.J."/>
            <person name="Austin C.M."/>
        </authorList>
    </citation>
    <scope>NUCLEOTIDE SEQUENCE [LARGE SCALE GENOMIC DNA]</scope>
    <source>
        <strain evidence="12">Aro1</strain>
    </source>
</reference>
<protein>
    <submittedName>
        <fullName evidence="12">Basement membrane-specific heparan sulfate proteoglycan core protein-like</fullName>
    </submittedName>
</protein>
<keyword evidence="4" id="KW-0677">Repeat</keyword>
<evidence type="ECO:0000256" key="8">
    <source>
        <dbReference type="ARBA" id="ARBA00023319"/>
    </source>
</evidence>
<dbReference type="InterPro" id="IPR003598">
    <property type="entry name" value="Ig_sub2"/>
</dbReference>
<dbReference type="SMART" id="SM00409">
    <property type="entry name" value="IG"/>
    <property type="match status" value="4"/>
</dbReference>
<dbReference type="PIRSF" id="PIRSF000615">
    <property type="entry name" value="TyrPK_CSF1-R"/>
    <property type="match status" value="1"/>
</dbReference>
<feature type="domain" description="Ig-like" evidence="11">
    <location>
        <begin position="315"/>
        <end position="397"/>
    </location>
</feature>
<dbReference type="EMBL" id="JARO02005522">
    <property type="protein sequence ID" value="KPP66638.1"/>
    <property type="molecule type" value="Genomic_DNA"/>
</dbReference>
<dbReference type="GO" id="GO:0005886">
    <property type="term" value="C:plasma membrane"/>
    <property type="evidence" value="ECO:0007669"/>
    <property type="project" value="UniProtKB-SubCell"/>
</dbReference>
<dbReference type="Proteomes" id="UP000034805">
    <property type="component" value="Unassembled WGS sequence"/>
</dbReference>
<dbReference type="SUPFAM" id="SSF48726">
    <property type="entry name" value="Immunoglobulin"/>
    <property type="match status" value="4"/>
</dbReference>
<dbReference type="SMART" id="SM00408">
    <property type="entry name" value="IGc2"/>
    <property type="match status" value="4"/>
</dbReference>
<evidence type="ECO:0000313" key="12">
    <source>
        <dbReference type="EMBL" id="KPP66638.1"/>
    </source>
</evidence>
<organism evidence="12 13">
    <name type="scientific">Scleropages formosus</name>
    <name type="common">Asian bonytongue</name>
    <name type="synonym">Osteoglossum formosum</name>
    <dbReference type="NCBI Taxonomy" id="113540"/>
    <lineage>
        <taxon>Eukaryota</taxon>
        <taxon>Metazoa</taxon>
        <taxon>Chordata</taxon>
        <taxon>Craniata</taxon>
        <taxon>Vertebrata</taxon>
        <taxon>Euteleostomi</taxon>
        <taxon>Actinopterygii</taxon>
        <taxon>Neopterygii</taxon>
        <taxon>Teleostei</taxon>
        <taxon>Osteoglossocephala</taxon>
        <taxon>Osteoglossomorpha</taxon>
        <taxon>Osteoglossiformes</taxon>
        <taxon>Osteoglossidae</taxon>
        <taxon>Scleropages</taxon>
    </lineage>
</organism>
<dbReference type="InterPro" id="IPR036179">
    <property type="entry name" value="Ig-like_dom_sf"/>
</dbReference>
<evidence type="ECO:0000259" key="11">
    <source>
        <dbReference type="PROSITE" id="PS50835"/>
    </source>
</evidence>
<evidence type="ECO:0000256" key="3">
    <source>
        <dbReference type="ARBA" id="ARBA00022729"/>
    </source>
</evidence>
<dbReference type="PROSITE" id="PS50835">
    <property type="entry name" value="IG_LIKE"/>
    <property type="match status" value="4"/>
</dbReference>
<evidence type="ECO:0000256" key="6">
    <source>
        <dbReference type="ARBA" id="ARBA00023157"/>
    </source>
</evidence>
<gene>
    <name evidence="12" type="ORF">Z043_114844</name>
</gene>
<keyword evidence="3" id="KW-0732">Signal</keyword>
<feature type="transmembrane region" description="Helical" evidence="10">
    <location>
        <begin position="12"/>
        <end position="35"/>
    </location>
</feature>
<keyword evidence="10" id="KW-0812">Transmembrane</keyword>
<comment type="subcellular location">
    <subcellularLocation>
        <location evidence="1">Cell membrane</location>
    </subcellularLocation>
</comment>
<keyword evidence="2" id="KW-1003">Cell membrane</keyword>
<keyword evidence="6" id="KW-1015">Disulfide bond</keyword>
<dbReference type="FunFam" id="2.60.40.10:FF:001452">
    <property type="entry name" value="Uncharacterized protein, isoform F"/>
    <property type="match status" value="1"/>
</dbReference>
<dbReference type="InterPro" id="IPR013098">
    <property type="entry name" value="Ig_I-set"/>
</dbReference>
<evidence type="ECO:0000256" key="4">
    <source>
        <dbReference type="ARBA" id="ARBA00022737"/>
    </source>
</evidence>
<evidence type="ECO:0000256" key="2">
    <source>
        <dbReference type="ARBA" id="ARBA00022475"/>
    </source>
</evidence>
<evidence type="ECO:0000256" key="7">
    <source>
        <dbReference type="ARBA" id="ARBA00023180"/>
    </source>
</evidence>
<dbReference type="FunFam" id="2.60.40.10:FF:000357">
    <property type="entry name" value="Fc receptor like 1"/>
    <property type="match status" value="1"/>
</dbReference>
<dbReference type="STRING" id="113540.ENSSFOP00015032452"/>
<sequence length="428" mass="45943">MIGSETVLRRECVSCVCVVMAFYCAALLLCTLLSAGAQQAPVVTIEPRSASVRQGETVSFRCRVQGGVQPVQLEWKRTNNQPLSDNVKIGPDGSVITFTSTRPGNQGTYRCLATSAQGRAQSVATLNVRQPPKVRVTPSGPVQVQAGEQVSVECHVTGRPRPSASWLRVDRNRETVLSTTTSTDAATVVSARSEDAGVYICRAQNSEGTSESKVELRVEGGVQGATLPEASVSPAETVAVEGQTVTLHCEVSGFPTPTISWSKLRAPLPWLHKIQGGSLTLQNVGRQDSGQYICNATNDVGFIEATAQVEVETRPYTTCLPEQLRVRAGESIRLQCLVHGTPPVHLQWSKVGGTIPRRAETHDSILLISQAKAADAGTYKCVASNRHGTSEAVAKVTVRCKPSLSASRSSELRFTQDEAPLKTKPMRL</sequence>
<keyword evidence="5 10" id="KW-0472">Membrane</keyword>
<comment type="caution">
    <text evidence="12">The sequence shown here is derived from an EMBL/GenBank/DDBJ whole genome shotgun (WGS) entry which is preliminary data.</text>
</comment>
<proteinExistence type="predicted"/>
<dbReference type="PANTHER" id="PTHR12231">
    <property type="entry name" value="CTX-RELATED TYPE I TRANSMEMBRANE PROTEIN"/>
    <property type="match status" value="1"/>
</dbReference>
<evidence type="ECO:0000256" key="1">
    <source>
        <dbReference type="ARBA" id="ARBA00004236"/>
    </source>
</evidence>
<evidence type="ECO:0000256" key="9">
    <source>
        <dbReference type="SAM" id="MobiDB-lite"/>
    </source>
</evidence>
<dbReference type="InterPro" id="IPR051170">
    <property type="entry name" value="Neural/epithelial_adhesion"/>
</dbReference>
<name>A0A0P7UY65_SCLFO</name>
<dbReference type="InterPro" id="IPR007110">
    <property type="entry name" value="Ig-like_dom"/>
</dbReference>
<dbReference type="FunFam" id="2.60.40.10:FF:000032">
    <property type="entry name" value="palladin isoform X1"/>
    <property type="match status" value="2"/>
</dbReference>
<feature type="domain" description="Ig-like" evidence="11">
    <location>
        <begin position="132"/>
        <end position="217"/>
    </location>
</feature>